<sequence length="207" mass="23191">MIEAVIFDLDGVLVDSEPLQFEAYAEILAGYGKTLTREDFIENWIGQGRLPDHLKRYGIEASVEDVRRAKNELYTKFIQDRMKLRPGVEGLVRRLSREMPVALASSAHPDSVNAVLDRFGLRPYFTVVLTSADVSNNKPDPEIYLRASEMLGVPPENCLVFEDSRPGVLAAKKAGMMVIALPHDLTLHQDLSAADLVICDLRNLRLR</sequence>
<dbReference type="SFLD" id="SFLDG01135">
    <property type="entry name" value="C1.5.6:_HAD__Beta-PGM__Phospha"/>
    <property type="match status" value="1"/>
</dbReference>
<accession>A0A1F5FJ05</accession>
<evidence type="ECO:0000256" key="1">
    <source>
        <dbReference type="ARBA" id="ARBA00001946"/>
    </source>
</evidence>
<protein>
    <recommendedName>
        <fullName evidence="8">Phosphatase</fullName>
    </recommendedName>
</protein>
<dbReference type="Gene3D" id="3.40.50.1000">
    <property type="entry name" value="HAD superfamily/HAD-like"/>
    <property type="match status" value="1"/>
</dbReference>
<dbReference type="EMBL" id="MFAF01000005">
    <property type="protein sequence ID" value="OGD79638.1"/>
    <property type="molecule type" value="Genomic_DNA"/>
</dbReference>
<dbReference type="PANTHER" id="PTHR46193:SF18">
    <property type="entry name" value="HEXITOL PHOSPHATASE B"/>
    <property type="match status" value="1"/>
</dbReference>
<dbReference type="InterPro" id="IPR051600">
    <property type="entry name" value="Beta-PGM-like"/>
</dbReference>
<gene>
    <name evidence="6" type="ORF">A2Y64_01070</name>
</gene>
<dbReference type="SFLD" id="SFLDG01129">
    <property type="entry name" value="C1.5:_HAD__Beta-PGM__Phosphata"/>
    <property type="match status" value="1"/>
</dbReference>
<evidence type="ECO:0000256" key="4">
    <source>
        <dbReference type="ARBA" id="ARBA00022842"/>
    </source>
</evidence>
<dbReference type="NCBIfam" id="TIGR01509">
    <property type="entry name" value="HAD-SF-IA-v3"/>
    <property type="match status" value="1"/>
</dbReference>
<evidence type="ECO:0000256" key="2">
    <source>
        <dbReference type="ARBA" id="ARBA00006171"/>
    </source>
</evidence>
<reference evidence="6 7" key="1">
    <citation type="journal article" date="2016" name="Nat. Commun.">
        <title>Thousands of microbial genomes shed light on interconnected biogeochemical processes in an aquifer system.</title>
        <authorList>
            <person name="Anantharaman K."/>
            <person name="Brown C.T."/>
            <person name="Hug L.A."/>
            <person name="Sharon I."/>
            <person name="Castelle C.J."/>
            <person name="Probst A.J."/>
            <person name="Thomas B.C."/>
            <person name="Singh A."/>
            <person name="Wilkins M.J."/>
            <person name="Karaoz U."/>
            <person name="Brodie E.L."/>
            <person name="Williams K.H."/>
            <person name="Hubbard S.S."/>
            <person name="Banfield J.F."/>
        </authorList>
    </citation>
    <scope>NUCLEOTIDE SEQUENCE [LARGE SCALE GENOMIC DNA]</scope>
</reference>
<dbReference type="SUPFAM" id="SSF56784">
    <property type="entry name" value="HAD-like"/>
    <property type="match status" value="1"/>
</dbReference>
<evidence type="ECO:0000256" key="5">
    <source>
        <dbReference type="ARBA" id="ARBA00023277"/>
    </source>
</evidence>
<evidence type="ECO:0000313" key="6">
    <source>
        <dbReference type="EMBL" id="OGD79638.1"/>
    </source>
</evidence>
<feature type="non-terminal residue" evidence="6">
    <location>
        <position position="207"/>
    </location>
</feature>
<dbReference type="InterPro" id="IPR036412">
    <property type="entry name" value="HAD-like_sf"/>
</dbReference>
<comment type="caution">
    <text evidence="6">The sequence shown here is derived from an EMBL/GenBank/DDBJ whole genome shotgun (WGS) entry which is preliminary data.</text>
</comment>
<dbReference type="Pfam" id="PF00702">
    <property type="entry name" value="Hydrolase"/>
    <property type="match status" value="1"/>
</dbReference>
<dbReference type="PANTHER" id="PTHR46193">
    <property type="entry name" value="6-PHOSPHOGLUCONATE PHOSPHATASE"/>
    <property type="match status" value="1"/>
</dbReference>
<organism evidence="6 7">
    <name type="scientific">Candidatus Coatesbacteria bacterium RBG_13_66_14</name>
    <dbReference type="NCBI Taxonomy" id="1817816"/>
    <lineage>
        <taxon>Bacteria</taxon>
        <taxon>Candidatus Coatesiibacteriota</taxon>
    </lineage>
</organism>
<dbReference type="AlphaFoldDB" id="A0A1F5FJ05"/>
<evidence type="ECO:0008006" key="8">
    <source>
        <dbReference type="Google" id="ProtNLM"/>
    </source>
</evidence>
<evidence type="ECO:0000313" key="7">
    <source>
        <dbReference type="Proteomes" id="UP000177187"/>
    </source>
</evidence>
<keyword evidence="3" id="KW-0479">Metal-binding</keyword>
<name>A0A1F5FJ05_9BACT</name>
<comment type="similarity">
    <text evidence="2">Belongs to the HAD-like hydrolase superfamily. CbbY/CbbZ/Gph/YieH family.</text>
</comment>
<dbReference type="InterPro" id="IPR006439">
    <property type="entry name" value="HAD-SF_hydro_IA"/>
</dbReference>
<comment type="cofactor">
    <cofactor evidence="1">
        <name>Mg(2+)</name>
        <dbReference type="ChEBI" id="CHEBI:18420"/>
    </cofactor>
</comment>
<dbReference type="PRINTS" id="PR00413">
    <property type="entry name" value="HADHALOGNASE"/>
</dbReference>
<dbReference type="SFLD" id="SFLDS00003">
    <property type="entry name" value="Haloacid_Dehalogenase"/>
    <property type="match status" value="1"/>
</dbReference>
<dbReference type="InterPro" id="IPR023214">
    <property type="entry name" value="HAD_sf"/>
</dbReference>
<dbReference type="Proteomes" id="UP000177187">
    <property type="component" value="Unassembled WGS sequence"/>
</dbReference>
<dbReference type="NCBIfam" id="TIGR01549">
    <property type="entry name" value="HAD-SF-IA-v1"/>
    <property type="match status" value="1"/>
</dbReference>
<dbReference type="GO" id="GO:0046872">
    <property type="term" value="F:metal ion binding"/>
    <property type="evidence" value="ECO:0007669"/>
    <property type="project" value="UniProtKB-KW"/>
</dbReference>
<dbReference type="InterPro" id="IPR023198">
    <property type="entry name" value="PGP-like_dom2"/>
</dbReference>
<evidence type="ECO:0000256" key="3">
    <source>
        <dbReference type="ARBA" id="ARBA00022723"/>
    </source>
</evidence>
<dbReference type="GO" id="GO:0003824">
    <property type="term" value="F:catalytic activity"/>
    <property type="evidence" value="ECO:0007669"/>
    <property type="project" value="UniProtKB-ARBA"/>
</dbReference>
<keyword evidence="5" id="KW-0119">Carbohydrate metabolism</keyword>
<proteinExistence type="inferred from homology"/>
<keyword evidence="4" id="KW-0460">Magnesium</keyword>
<dbReference type="Gene3D" id="1.10.150.240">
    <property type="entry name" value="Putative phosphatase, domain 2"/>
    <property type="match status" value="1"/>
</dbReference>
<dbReference type="STRING" id="1817816.A2Y64_01070"/>